<accession>A0ABQ0T2N8</accession>
<evidence type="ECO:0000313" key="4">
    <source>
        <dbReference type="EMBL" id="GED56384.1"/>
    </source>
</evidence>
<sequence length="136" mass="15264">MDVGQERSGLVVATWDLSQTRHHVLICNGGSCMRKGGEEVTVAIREAITNAGLDDYVHTTRTRCNGRCEDACVMIVYPEGIWYENVTPEDAQLLVEEHFKNGRPVESLMTHRFETNGFVRTIDTKPGILKSQKAKK</sequence>
<name>A0ABQ0T2N8_9BACL</name>
<dbReference type="InterPro" id="IPR036249">
    <property type="entry name" value="Thioredoxin-like_sf"/>
</dbReference>
<reference evidence="4 5" key="1">
    <citation type="submission" date="2019-06" db="EMBL/GenBank/DDBJ databases">
        <title>Whole genome shotgun sequence of Brevibacillus formosus NBRC 15716.</title>
        <authorList>
            <person name="Hosoyama A."/>
            <person name="Uohara A."/>
            <person name="Ohji S."/>
            <person name="Ichikawa N."/>
        </authorList>
    </citation>
    <scope>NUCLEOTIDE SEQUENCE [LARGE SCALE GENOMIC DNA]</scope>
    <source>
        <strain evidence="4 5">NBRC 15716</strain>
    </source>
</reference>
<keyword evidence="2" id="KW-0408">Iron</keyword>
<dbReference type="Pfam" id="PF01257">
    <property type="entry name" value="2Fe-2S_thioredx"/>
    <property type="match status" value="1"/>
</dbReference>
<dbReference type="SUPFAM" id="SSF52833">
    <property type="entry name" value="Thioredoxin-like"/>
    <property type="match status" value="1"/>
</dbReference>
<evidence type="ECO:0008006" key="6">
    <source>
        <dbReference type="Google" id="ProtNLM"/>
    </source>
</evidence>
<gene>
    <name evidence="4" type="ORF">BFO01nite_05160</name>
</gene>
<proteinExistence type="predicted"/>
<dbReference type="Proteomes" id="UP000319498">
    <property type="component" value="Unassembled WGS sequence"/>
</dbReference>
<evidence type="ECO:0000313" key="5">
    <source>
        <dbReference type="Proteomes" id="UP000319498"/>
    </source>
</evidence>
<dbReference type="Gene3D" id="3.40.30.10">
    <property type="entry name" value="Glutaredoxin"/>
    <property type="match status" value="1"/>
</dbReference>
<keyword evidence="5" id="KW-1185">Reference proteome</keyword>
<evidence type="ECO:0000256" key="3">
    <source>
        <dbReference type="ARBA" id="ARBA00023014"/>
    </source>
</evidence>
<dbReference type="PANTHER" id="PTHR43578:SF3">
    <property type="entry name" value="NADH-QUINONE OXIDOREDUCTASE SUBUNIT F"/>
    <property type="match status" value="1"/>
</dbReference>
<organism evidence="4 5">
    <name type="scientific">Brevibacillus formosus</name>
    <dbReference type="NCBI Taxonomy" id="54913"/>
    <lineage>
        <taxon>Bacteria</taxon>
        <taxon>Bacillati</taxon>
        <taxon>Bacillota</taxon>
        <taxon>Bacilli</taxon>
        <taxon>Bacillales</taxon>
        <taxon>Paenibacillaceae</taxon>
        <taxon>Brevibacillus</taxon>
    </lineage>
</organism>
<keyword evidence="1" id="KW-0479">Metal-binding</keyword>
<protein>
    <recommendedName>
        <fullName evidence="6">Ferredoxin</fullName>
    </recommendedName>
</protein>
<dbReference type="EMBL" id="BJOL01000003">
    <property type="protein sequence ID" value="GED56384.1"/>
    <property type="molecule type" value="Genomic_DNA"/>
</dbReference>
<keyword evidence="3" id="KW-0411">Iron-sulfur</keyword>
<evidence type="ECO:0000256" key="2">
    <source>
        <dbReference type="ARBA" id="ARBA00023004"/>
    </source>
</evidence>
<dbReference type="PANTHER" id="PTHR43578">
    <property type="entry name" value="NADH-QUINONE OXIDOREDUCTASE SUBUNIT F"/>
    <property type="match status" value="1"/>
</dbReference>
<dbReference type="CDD" id="cd02980">
    <property type="entry name" value="TRX_Fd_family"/>
    <property type="match status" value="1"/>
</dbReference>
<comment type="caution">
    <text evidence="4">The sequence shown here is derived from an EMBL/GenBank/DDBJ whole genome shotgun (WGS) entry which is preliminary data.</text>
</comment>
<evidence type="ECO:0000256" key="1">
    <source>
        <dbReference type="ARBA" id="ARBA00022723"/>
    </source>
</evidence>